<sequence length="118" mass="14605">MQKKCVKSKKFVDEKQHVSYVQRLMNKKYFVYILQDDIDCKDKKFELMCQELNSLGIELLILQLNKLSSLQEQKVSQHYFKDQIVVRYFYDENKIAEYLYNQRETYKFRQFPLIYEQY</sequence>
<evidence type="ECO:0000313" key="2">
    <source>
        <dbReference type="Proteomes" id="UP000009168"/>
    </source>
</evidence>
<dbReference type="EMBL" id="GG662474">
    <property type="protein sequence ID" value="EAS03562.1"/>
    <property type="molecule type" value="Genomic_DNA"/>
</dbReference>
<dbReference type="GeneID" id="7841502"/>
<accession>Q245S1</accession>
<evidence type="ECO:0000313" key="1">
    <source>
        <dbReference type="EMBL" id="EAS03562.1"/>
    </source>
</evidence>
<dbReference type="KEGG" id="tet:TTHERM_00245790"/>
<dbReference type="HOGENOM" id="CLU_2077795_0_0_1"/>
<proteinExistence type="predicted"/>
<protein>
    <submittedName>
        <fullName evidence="1">Uncharacterized protein</fullName>
    </submittedName>
</protein>
<dbReference type="RefSeq" id="XP_001023807.1">
    <property type="nucleotide sequence ID" value="XM_001023807.1"/>
</dbReference>
<keyword evidence="2" id="KW-1185">Reference proteome</keyword>
<dbReference type="InParanoid" id="Q245S1"/>
<organism evidence="1 2">
    <name type="scientific">Tetrahymena thermophila (strain SB210)</name>
    <dbReference type="NCBI Taxonomy" id="312017"/>
    <lineage>
        <taxon>Eukaryota</taxon>
        <taxon>Sar</taxon>
        <taxon>Alveolata</taxon>
        <taxon>Ciliophora</taxon>
        <taxon>Intramacronucleata</taxon>
        <taxon>Oligohymenophorea</taxon>
        <taxon>Hymenostomatida</taxon>
        <taxon>Tetrahymenina</taxon>
        <taxon>Tetrahymenidae</taxon>
        <taxon>Tetrahymena</taxon>
    </lineage>
</organism>
<dbReference type="AlphaFoldDB" id="Q245S1"/>
<dbReference type="Proteomes" id="UP000009168">
    <property type="component" value="Unassembled WGS sequence"/>
</dbReference>
<gene>
    <name evidence="1" type="ORF">TTHERM_00245790</name>
</gene>
<reference evidence="2" key="1">
    <citation type="journal article" date="2006" name="PLoS Biol.">
        <title>Macronuclear genome sequence of the ciliate Tetrahymena thermophila, a model eukaryote.</title>
        <authorList>
            <person name="Eisen J.A."/>
            <person name="Coyne R.S."/>
            <person name="Wu M."/>
            <person name="Wu D."/>
            <person name="Thiagarajan M."/>
            <person name="Wortman J.R."/>
            <person name="Badger J.H."/>
            <person name="Ren Q."/>
            <person name="Amedeo P."/>
            <person name="Jones K.M."/>
            <person name="Tallon L.J."/>
            <person name="Delcher A.L."/>
            <person name="Salzberg S.L."/>
            <person name="Silva J.C."/>
            <person name="Haas B.J."/>
            <person name="Majoros W.H."/>
            <person name="Farzad M."/>
            <person name="Carlton J.M."/>
            <person name="Smith R.K. Jr."/>
            <person name="Garg J."/>
            <person name="Pearlman R.E."/>
            <person name="Karrer K.M."/>
            <person name="Sun L."/>
            <person name="Manning G."/>
            <person name="Elde N.C."/>
            <person name="Turkewitz A.P."/>
            <person name="Asai D.J."/>
            <person name="Wilkes D.E."/>
            <person name="Wang Y."/>
            <person name="Cai H."/>
            <person name="Collins K."/>
            <person name="Stewart B.A."/>
            <person name="Lee S.R."/>
            <person name="Wilamowska K."/>
            <person name="Weinberg Z."/>
            <person name="Ruzzo W.L."/>
            <person name="Wloga D."/>
            <person name="Gaertig J."/>
            <person name="Frankel J."/>
            <person name="Tsao C.-C."/>
            <person name="Gorovsky M.A."/>
            <person name="Keeling P.J."/>
            <person name="Waller R.F."/>
            <person name="Patron N.J."/>
            <person name="Cherry J.M."/>
            <person name="Stover N.A."/>
            <person name="Krieger C.J."/>
            <person name="del Toro C."/>
            <person name="Ryder H.F."/>
            <person name="Williamson S.C."/>
            <person name="Barbeau R.A."/>
            <person name="Hamilton E.P."/>
            <person name="Orias E."/>
        </authorList>
    </citation>
    <scope>NUCLEOTIDE SEQUENCE [LARGE SCALE GENOMIC DNA]</scope>
    <source>
        <strain evidence="2">SB210</strain>
    </source>
</reference>
<name>Q245S1_TETTS</name>